<dbReference type="EMBL" id="CP021983">
    <property type="protein sequence ID" value="ASC69362.1"/>
    <property type="molecule type" value="Genomic_DNA"/>
</dbReference>
<dbReference type="OrthoDB" id="509728at2"/>
<evidence type="ECO:0000313" key="2">
    <source>
        <dbReference type="Proteomes" id="UP000191901"/>
    </source>
</evidence>
<reference evidence="1 2" key="1">
    <citation type="journal article" date="2016" name="Biochim. Biophys. Acta">
        <title>Characterization of red-shifted phycobilisomes isolated from the chlorophyll f-containing cyanobacterium Halomicronema hongdechloris.</title>
        <authorList>
            <person name="Li Y."/>
            <person name="Lin Y."/>
            <person name="Garvey C.J."/>
            <person name="Birch D."/>
            <person name="Corkery R.W."/>
            <person name="Loughlin P.C."/>
            <person name="Scheer H."/>
            <person name="Willows R.D."/>
            <person name="Chen M."/>
        </authorList>
    </citation>
    <scope>NUCLEOTIDE SEQUENCE [LARGE SCALE GENOMIC DNA]</scope>
    <source>
        <strain evidence="1 2">C2206</strain>
    </source>
</reference>
<name>A0A1Z3HGE8_9CYAN</name>
<gene>
    <name evidence="1" type="ORF">XM38_002890</name>
</gene>
<organism evidence="1 2">
    <name type="scientific">Halomicronema hongdechloris C2206</name>
    <dbReference type="NCBI Taxonomy" id="1641165"/>
    <lineage>
        <taxon>Bacteria</taxon>
        <taxon>Bacillati</taxon>
        <taxon>Cyanobacteriota</taxon>
        <taxon>Cyanophyceae</taxon>
        <taxon>Nodosilineales</taxon>
        <taxon>Nodosilineaceae</taxon>
        <taxon>Halomicronema</taxon>
    </lineage>
</organism>
<dbReference type="KEGG" id="hhg:XM38_002890"/>
<evidence type="ECO:0000313" key="1">
    <source>
        <dbReference type="EMBL" id="ASC69362.1"/>
    </source>
</evidence>
<dbReference type="Proteomes" id="UP000191901">
    <property type="component" value="Chromosome"/>
</dbReference>
<dbReference type="AlphaFoldDB" id="A0A1Z3HGE8"/>
<sequence length="215" mass="23981">MQLKWLRPRLRLLWGPINPGVRVLAAAGLLLGLGIPAWSQTSSPGASTCQVDILGSELAWRQCWLEATPLLSTESDATIVDEDTLSLTTMTRPSLWWRRDQLPSRLGGDRLIEGWTAYHLVDPTMQVIDIDINGQGWRILTLAERYGLLTQFGSAAKAYGYNVRLYRGSDQFRERLALYVCDFSHTPELEGQTSTDSDATAQIPCNAELYDPGQL</sequence>
<proteinExistence type="predicted"/>
<keyword evidence="2" id="KW-1185">Reference proteome</keyword>
<accession>A0A1Z3HGE8</accession>
<protein>
    <submittedName>
        <fullName evidence="1">Uncharacterized protein</fullName>
    </submittedName>
</protein>